<dbReference type="FunFam" id="2.40.50.140:FF:000097">
    <property type="entry name" value="23S rRNA (uracil(1939)-C(5))-methyltransferase RlmD"/>
    <property type="match status" value="1"/>
</dbReference>
<sequence>MPMMITNEPSPECWQQGQLIEVIITDLSDSGDGVGRLGNRVVFVPDTVTGDKALVRLIRVKPNYATGKLHQLLVESPNRVHPRCIVADKCGGCQWQHVSWDYQQLAKQNQVIQALKRIGGFSEPAVAPILTTDSSLGYRNKATYPLKRSATGSVQAGYYQKGSHQLINLNQCPVQDQRLNPLLGEIKQDIQQLGWSIYNESRHQGRLRHLSLQIGKQTGEMLLTLVTTDLNLKDLDVQGQTWLNRYPQLVGVCVNHNPQRSNVIFGSQTYCVAGQPYLTENFAGLELRLRPDTFFQVNTQAAEVLLNLIIKQLALKGDECVVDAYCGIGTFTLPLAQQVRQAIGMEVQAASVEQAEQNALINGITNVKFQAGSVEQLLSQLTIAPDIVILDPPRKGCSPAVIDMLRQVAPKRIVYISCKPATLARDLKLLCLNGYYQLTHIQPADFFPQTSHVECAAFLEH</sequence>
<dbReference type="Proteomes" id="UP000177870">
    <property type="component" value="Chromosome"/>
</dbReference>
<dbReference type="AlphaFoldDB" id="A0A1D8TXU3"/>
<dbReference type="Pfam" id="PF05958">
    <property type="entry name" value="tRNA_U5-meth_tr"/>
    <property type="match status" value="1"/>
</dbReference>
<evidence type="ECO:0000256" key="3">
    <source>
        <dbReference type="ARBA" id="ARBA00022691"/>
    </source>
</evidence>
<evidence type="ECO:0000259" key="6">
    <source>
        <dbReference type="PROSITE" id="PS50926"/>
    </source>
</evidence>
<dbReference type="InterPro" id="IPR029063">
    <property type="entry name" value="SAM-dependent_MTases_sf"/>
</dbReference>
<dbReference type="InterPro" id="IPR030390">
    <property type="entry name" value="MeTrfase_TrmA_AS"/>
</dbReference>
<organism evidence="7 8">
    <name type="scientific">Moorena producens PAL-8-15-08-1</name>
    <dbReference type="NCBI Taxonomy" id="1458985"/>
    <lineage>
        <taxon>Bacteria</taxon>
        <taxon>Bacillati</taxon>
        <taxon>Cyanobacteriota</taxon>
        <taxon>Cyanophyceae</taxon>
        <taxon>Coleofasciculales</taxon>
        <taxon>Coleofasciculaceae</taxon>
        <taxon>Moorena</taxon>
    </lineage>
</organism>
<comment type="similarity">
    <text evidence="4">Belongs to the class I-like SAM-binding methyltransferase superfamily. RNA M5U methyltransferase family.</text>
</comment>
<name>A0A1D8TXU3_9CYAN</name>
<dbReference type="GO" id="GO:0070041">
    <property type="term" value="F:rRNA (uridine-C5-)-methyltransferase activity"/>
    <property type="evidence" value="ECO:0007669"/>
    <property type="project" value="TreeGrafter"/>
</dbReference>
<feature type="domain" description="TRAM" evidence="6">
    <location>
        <begin position="13"/>
        <end position="71"/>
    </location>
</feature>
<dbReference type="PANTHER" id="PTHR11061:SF30">
    <property type="entry name" value="TRNA (URACIL(54)-C(5))-METHYLTRANSFERASE"/>
    <property type="match status" value="1"/>
</dbReference>
<dbReference type="PROSITE" id="PS51687">
    <property type="entry name" value="SAM_MT_RNA_M5U"/>
    <property type="match status" value="1"/>
</dbReference>
<gene>
    <name evidence="7" type="ORF">BJP34_26180</name>
</gene>
<dbReference type="SUPFAM" id="SSF53335">
    <property type="entry name" value="S-adenosyl-L-methionine-dependent methyltransferases"/>
    <property type="match status" value="1"/>
</dbReference>
<dbReference type="FunFam" id="3.40.50.150:FF:000009">
    <property type="entry name" value="23S rRNA (Uracil(1939)-C(5))-methyltransferase RlmD"/>
    <property type="match status" value="1"/>
</dbReference>
<keyword evidence="2 4" id="KW-0808">Transferase</keyword>
<dbReference type="SUPFAM" id="SSF50249">
    <property type="entry name" value="Nucleic acid-binding proteins"/>
    <property type="match status" value="1"/>
</dbReference>
<reference evidence="8" key="1">
    <citation type="submission" date="2016-10" db="EMBL/GenBank/DDBJ databases">
        <title>Comparative genomics uncovers the prolific and rare metabolic potential of the cyanobacterial genus Moorea.</title>
        <authorList>
            <person name="Leao T."/>
            <person name="Castelao G."/>
            <person name="Korobeynikov A."/>
            <person name="Monroe E.A."/>
            <person name="Podell S."/>
            <person name="Glukhov E."/>
            <person name="Allen E."/>
            <person name="Gerwick W.H."/>
            <person name="Gerwick L."/>
        </authorList>
    </citation>
    <scope>NUCLEOTIDE SEQUENCE [LARGE SCALE GENOMIC DNA]</scope>
    <source>
        <strain evidence="8">PAL-8-15-08-1</strain>
    </source>
</reference>
<dbReference type="NCBIfam" id="TIGR00479">
    <property type="entry name" value="rumA"/>
    <property type="match status" value="1"/>
</dbReference>
<dbReference type="EMBL" id="CP017599">
    <property type="protein sequence ID" value="AOX02462.1"/>
    <property type="molecule type" value="Genomic_DNA"/>
</dbReference>
<dbReference type="RefSeq" id="WP_070394869.1">
    <property type="nucleotide sequence ID" value="NZ_CP017599.1"/>
</dbReference>
<evidence type="ECO:0000256" key="5">
    <source>
        <dbReference type="PROSITE-ProRule" id="PRU10015"/>
    </source>
</evidence>
<feature type="binding site" evidence="4">
    <location>
        <position position="346"/>
    </location>
    <ligand>
        <name>S-adenosyl-L-methionine</name>
        <dbReference type="ChEBI" id="CHEBI:59789"/>
    </ligand>
</feature>
<dbReference type="InterPro" id="IPR002792">
    <property type="entry name" value="TRAM_dom"/>
</dbReference>
<dbReference type="PROSITE" id="PS01230">
    <property type="entry name" value="TRMA_1"/>
    <property type="match status" value="1"/>
</dbReference>
<dbReference type="PROSITE" id="PS50926">
    <property type="entry name" value="TRAM"/>
    <property type="match status" value="1"/>
</dbReference>
<feature type="active site" description="Nucleophile" evidence="4">
    <location>
        <position position="418"/>
    </location>
</feature>
<dbReference type="InterPro" id="IPR012340">
    <property type="entry name" value="NA-bd_OB-fold"/>
</dbReference>
<dbReference type="STRING" id="1458985.BJP34_26180"/>
<protein>
    <submittedName>
        <fullName evidence="7">23S rRNA (Uracil-5-)-methyltransferase RumA</fullName>
    </submittedName>
</protein>
<dbReference type="PANTHER" id="PTHR11061">
    <property type="entry name" value="RNA M5U METHYLTRANSFERASE"/>
    <property type="match status" value="1"/>
</dbReference>
<dbReference type="FunFam" id="2.40.50.1070:FF:000003">
    <property type="entry name" value="23S rRNA (Uracil-5-)-methyltransferase RumA"/>
    <property type="match status" value="1"/>
</dbReference>
<evidence type="ECO:0000256" key="4">
    <source>
        <dbReference type="PROSITE-ProRule" id="PRU01024"/>
    </source>
</evidence>
<keyword evidence="3 4" id="KW-0949">S-adenosyl-L-methionine</keyword>
<feature type="binding site" evidence="4">
    <location>
        <position position="391"/>
    </location>
    <ligand>
        <name>S-adenosyl-L-methionine</name>
        <dbReference type="ChEBI" id="CHEBI:59789"/>
    </ligand>
</feature>
<dbReference type="Pfam" id="PF01938">
    <property type="entry name" value="TRAM"/>
    <property type="match status" value="1"/>
</dbReference>
<dbReference type="CDD" id="cd02440">
    <property type="entry name" value="AdoMet_MTases"/>
    <property type="match status" value="1"/>
</dbReference>
<dbReference type="KEGG" id="mpro:BJP34_26180"/>
<dbReference type="Gene3D" id="2.40.50.1070">
    <property type="match status" value="1"/>
</dbReference>
<dbReference type="Gene3D" id="2.40.50.140">
    <property type="entry name" value="Nucleic acid-binding proteins"/>
    <property type="match status" value="1"/>
</dbReference>
<dbReference type="InterPro" id="IPR010280">
    <property type="entry name" value="U5_MeTrfase_fam"/>
</dbReference>
<feature type="binding site" evidence="4">
    <location>
        <position position="325"/>
    </location>
    <ligand>
        <name>S-adenosyl-L-methionine</name>
        <dbReference type="ChEBI" id="CHEBI:59789"/>
    </ligand>
</feature>
<evidence type="ECO:0000256" key="2">
    <source>
        <dbReference type="ARBA" id="ARBA00022679"/>
    </source>
</evidence>
<dbReference type="Gene3D" id="3.40.50.150">
    <property type="entry name" value="Vaccinia Virus protein VP39"/>
    <property type="match status" value="1"/>
</dbReference>
<proteinExistence type="inferred from homology"/>
<feature type="active site" evidence="5">
    <location>
        <position position="418"/>
    </location>
</feature>
<keyword evidence="1 4" id="KW-0489">Methyltransferase</keyword>
<accession>A0A1D8TXU3</accession>
<feature type="binding site" evidence="4">
    <location>
        <position position="296"/>
    </location>
    <ligand>
        <name>S-adenosyl-L-methionine</name>
        <dbReference type="ChEBI" id="CHEBI:59789"/>
    </ligand>
</feature>
<evidence type="ECO:0000256" key="1">
    <source>
        <dbReference type="ARBA" id="ARBA00022603"/>
    </source>
</evidence>
<dbReference type="OrthoDB" id="9804590at2"/>
<dbReference type="GO" id="GO:0070475">
    <property type="term" value="P:rRNA base methylation"/>
    <property type="evidence" value="ECO:0007669"/>
    <property type="project" value="TreeGrafter"/>
</dbReference>
<evidence type="ECO:0000313" key="8">
    <source>
        <dbReference type="Proteomes" id="UP000177870"/>
    </source>
</evidence>
<evidence type="ECO:0000313" key="7">
    <source>
        <dbReference type="EMBL" id="AOX02462.1"/>
    </source>
</evidence>